<dbReference type="PANTHER" id="PTHR40279">
    <property type="entry name" value="PQQC-LIKE PROTEIN"/>
    <property type="match status" value="1"/>
</dbReference>
<proteinExistence type="predicted"/>
<dbReference type="SUPFAM" id="SSF48613">
    <property type="entry name" value="Heme oxygenase-like"/>
    <property type="match status" value="1"/>
</dbReference>
<keyword evidence="3" id="KW-1185">Reference proteome</keyword>
<dbReference type="PANTHER" id="PTHR40279:SF3">
    <property type="entry name" value="4-AMINOBENZOATE SYNTHASE"/>
    <property type="match status" value="1"/>
</dbReference>
<evidence type="ECO:0000313" key="3">
    <source>
        <dbReference type="Proteomes" id="UP000280434"/>
    </source>
</evidence>
<evidence type="ECO:0000256" key="1">
    <source>
        <dbReference type="ARBA" id="ARBA00023002"/>
    </source>
</evidence>
<dbReference type="RefSeq" id="WP_121278082.1">
    <property type="nucleotide sequence ID" value="NZ_RBZV01000004.1"/>
</dbReference>
<protein>
    <submittedName>
        <fullName evidence="2">Iron-containing redox enzyme family protein</fullName>
    </submittedName>
</protein>
<dbReference type="GO" id="GO:0016491">
    <property type="term" value="F:oxidoreductase activity"/>
    <property type="evidence" value="ECO:0007669"/>
    <property type="project" value="UniProtKB-KW"/>
</dbReference>
<reference evidence="2 3" key="1">
    <citation type="submission" date="2018-10" db="EMBL/GenBank/DDBJ databases">
        <title>Paraburkholderia sp. 7MK8-2, isolated from soil.</title>
        <authorList>
            <person name="Gao Z.-H."/>
            <person name="Qiu L.-H."/>
        </authorList>
    </citation>
    <scope>NUCLEOTIDE SEQUENCE [LARGE SCALE GENOMIC DNA]</scope>
    <source>
        <strain evidence="2 3">7MK8-2</strain>
    </source>
</reference>
<organism evidence="2 3">
    <name type="scientific">Trinickia fusca</name>
    <dbReference type="NCBI Taxonomy" id="2419777"/>
    <lineage>
        <taxon>Bacteria</taxon>
        <taxon>Pseudomonadati</taxon>
        <taxon>Pseudomonadota</taxon>
        <taxon>Betaproteobacteria</taxon>
        <taxon>Burkholderiales</taxon>
        <taxon>Burkholderiaceae</taxon>
        <taxon>Trinickia</taxon>
    </lineage>
</organism>
<dbReference type="Pfam" id="PF14518">
    <property type="entry name" value="Haem_oxygenas_2"/>
    <property type="match status" value="1"/>
</dbReference>
<evidence type="ECO:0000313" key="2">
    <source>
        <dbReference type="EMBL" id="RKP48232.1"/>
    </source>
</evidence>
<dbReference type="OrthoDB" id="5495236at2"/>
<dbReference type="InterPro" id="IPR016084">
    <property type="entry name" value="Haem_Oase-like_multi-hlx"/>
</dbReference>
<dbReference type="AlphaFoldDB" id="A0A494XEC1"/>
<dbReference type="InterPro" id="IPR039068">
    <property type="entry name" value="PqqC-like"/>
</dbReference>
<keyword evidence="1" id="KW-0560">Oxidoreductase</keyword>
<gene>
    <name evidence="2" type="ORF">D7S89_12940</name>
</gene>
<dbReference type="Gene3D" id="1.20.910.10">
    <property type="entry name" value="Heme oxygenase-like"/>
    <property type="match status" value="1"/>
</dbReference>
<name>A0A494XEC1_9BURK</name>
<dbReference type="EMBL" id="RBZV01000004">
    <property type="protein sequence ID" value="RKP48232.1"/>
    <property type="molecule type" value="Genomic_DNA"/>
</dbReference>
<dbReference type="Proteomes" id="UP000280434">
    <property type="component" value="Unassembled WGS sequence"/>
</dbReference>
<comment type="caution">
    <text evidence="2">The sequence shown here is derived from an EMBL/GenBank/DDBJ whole genome shotgun (WGS) entry which is preliminary data.</text>
</comment>
<accession>A0A494XEC1</accession>
<sequence length="243" mass="27501">MAVTQEFLSEQKPESGDAGSDIFSRLDHVVNQGWAEVHAGRLWKHIREHGIDQDLYQALMVELFHYTRHNSINQAFAAWKVSPENIGLLKFCYEHADDELGHEKMVEHDLRVVGLLTPDLLARAPLPPTQALIAYLYYIGFTKGAIARLGYSYWAETAYDHIAEVLTAIRQHLGFTDPQLTFFVSHQKVDVHHAKQVHDAIERYAVSPEDQASVIEVARTTLYLTGKLLEAAFDAYTAGRSKE</sequence>